<dbReference type="Pfam" id="PF00931">
    <property type="entry name" value="NB-ARC"/>
    <property type="match status" value="1"/>
</dbReference>
<dbReference type="EMBL" id="JBHRWO010000008">
    <property type="protein sequence ID" value="MFC3492643.1"/>
    <property type="molecule type" value="Genomic_DNA"/>
</dbReference>
<dbReference type="Gene3D" id="3.40.50.300">
    <property type="entry name" value="P-loop containing nucleotide triphosphate hydrolases"/>
    <property type="match status" value="1"/>
</dbReference>
<dbReference type="InterPro" id="IPR010982">
    <property type="entry name" value="Lambda_DNA-bd_dom_sf"/>
</dbReference>
<dbReference type="Pfam" id="PF01381">
    <property type="entry name" value="HTH_3"/>
    <property type="match status" value="1"/>
</dbReference>
<dbReference type="Gene3D" id="1.10.260.40">
    <property type="entry name" value="lambda repressor-like DNA-binding domains"/>
    <property type="match status" value="1"/>
</dbReference>
<dbReference type="PANTHER" id="PTHR47691:SF3">
    <property type="entry name" value="HTH-TYPE TRANSCRIPTIONAL REGULATOR RV0890C-RELATED"/>
    <property type="match status" value="1"/>
</dbReference>
<evidence type="ECO:0000313" key="2">
    <source>
        <dbReference type="EMBL" id="MFC3492643.1"/>
    </source>
</evidence>
<organism evidence="2 3">
    <name type="scientific">Glycomyces rhizosphaerae</name>
    <dbReference type="NCBI Taxonomy" id="2054422"/>
    <lineage>
        <taxon>Bacteria</taxon>
        <taxon>Bacillati</taxon>
        <taxon>Actinomycetota</taxon>
        <taxon>Actinomycetes</taxon>
        <taxon>Glycomycetales</taxon>
        <taxon>Glycomycetaceae</taxon>
        <taxon>Glycomyces</taxon>
    </lineage>
</organism>
<keyword evidence="3" id="KW-1185">Reference proteome</keyword>
<feature type="domain" description="HTH cro/C1-type" evidence="1">
    <location>
        <begin position="12"/>
        <end position="67"/>
    </location>
</feature>
<dbReference type="SUPFAM" id="SSF52540">
    <property type="entry name" value="P-loop containing nucleoside triphosphate hydrolases"/>
    <property type="match status" value="1"/>
</dbReference>
<dbReference type="PANTHER" id="PTHR47691">
    <property type="entry name" value="REGULATOR-RELATED"/>
    <property type="match status" value="1"/>
</dbReference>
<accession>A0ABV7PYQ9</accession>
<comment type="caution">
    <text evidence="2">The sequence shown here is derived from an EMBL/GenBank/DDBJ whole genome shotgun (WGS) entry which is preliminary data.</text>
</comment>
<dbReference type="SUPFAM" id="SSF47413">
    <property type="entry name" value="lambda repressor-like DNA-binding domains"/>
    <property type="match status" value="1"/>
</dbReference>
<name>A0ABV7PYQ9_9ACTN</name>
<proteinExistence type="predicted"/>
<dbReference type="InterPro" id="IPR002182">
    <property type="entry name" value="NB-ARC"/>
</dbReference>
<reference evidence="3" key="1">
    <citation type="journal article" date="2019" name="Int. J. Syst. Evol. Microbiol.">
        <title>The Global Catalogue of Microorganisms (GCM) 10K type strain sequencing project: providing services to taxonomists for standard genome sequencing and annotation.</title>
        <authorList>
            <consortium name="The Broad Institute Genomics Platform"/>
            <consortium name="The Broad Institute Genome Sequencing Center for Infectious Disease"/>
            <person name="Wu L."/>
            <person name="Ma J."/>
        </authorList>
    </citation>
    <scope>NUCLEOTIDE SEQUENCE [LARGE SCALE GENOMIC DNA]</scope>
    <source>
        <strain evidence="3">CGMCC 4.7396</strain>
    </source>
</reference>
<dbReference type="PROSITE" id="PS50943">
    <property type="entry name" value="HTH_CROC1"/>
    <property type="match status" value="1"/>
</dbReference>
<evidence type="ECO:0000313" key="3">
    <source>
        <dbReference type="Proteomes" id="UP001595712"/>
    </source>
</evidence>
<dbReference type="Proteomes" id="UP001595712">
    <property type="component" value="Unassembled WGS sequence"/>
</dbReference>
<dbReference type="CDD" id="cd00093">
    <property type="entry name" value="HTH_XRE"/>
    <property type="match status" value="1"/>
</dbReference>
<dbReference type="PRINTS" id="PR00364">
    <property type="entry name" value="DISEASERSIST"/>
</dbReference>
<dbReference type="InterPro" id="IPR027417">
    <property type="entry name" value="P-loop_NTPase"/>
</dbReference>
<dbReference type="SMART" id="SM00530">
    <property type="entry name" value="HTH_XRE"/>
    <property type="match status" value="1"/>
</dbReference>
<protein>
    <submittedName>
        <fullName evidence="2">Helix-turn-helix domain-containing protein</fullName>
    </submittedName>
</protein>
<dbReference type="InterPro" id="IPR001387">
    <property type="entry name" value="Cro/C1-type_HTH"/>
</dbReference>
<dbReference type="RefSeq" id="WP_387973608.1">
    <property type="nucleotide sequence ID" value="NZ_JBHRWO010000008.1"/>
</dbReference>
<evidence type="ECO:0000259" key="1">
    <source>
        <dbReference type="PROSITE" id="PS50943"/>
    </source>
</evidence>
<gene>
    <name evidence="2" type="ORF">ACFO8M_09115</name>
</gene>
<sequence length="417" mass="44831">MADRVPDPGTGLRPLRLRAMMTQEELALKSGVGTRTVRDIESGKVRPQPRTLRLLVAALGLGEPDRATLTGTTGRFAVPRELPRVITAFAGREAHLDSLLTAVDDGASIVAVDGMAGIGKTSLAVRAAHALASRYPDGQLFVNLRGFADADRPRPDLASVLARVLRSLGVEDQGLFPGVDELTGRYRSAVAGRRVLVVLDDAANAEEVEALLPGTTDSLVLATSRRVLSPLAGACSVPLGLPPMWEAVAMLAAAATGRISEEEAVLVADRCGRLPLAMGLAMARFRSRSHWRAADLLRRLEDDDRLLDELDMGRRGVAAALNASYLELDAAHRRLLRRLALVPGGDVDARVAAVRCGIDDKRAASMLESLADVHLVETRSPGRFRLHDLVRLFAARLARQEEADSEVDEAYLHLISV</sequence>